<evidence type="ECO:0000313" key="1">
    <source>
        <dbReference type="EMBL" id="GAF85011.1"/>
    </source>
</evidence>
<dbReference type="EMBL" id="BARS01003651">
    <property type="protein sequence ID" value="GAF85011.1"/>
    <property type="molecule type" value="Genomic_DNA"/>
</dbReference>
<feature type="non-terminal residue" evidence="1">
    <location>
        <position position="331"/>
    </location>
</feature>
<dbReference type="AlphaFoldDB" id="X0TCJ0"/>
<sequence>MKNKILFLILIGILFFSINLGSAALNVSLSDQGTGVKNISSGETLELANITIQVWDSVVAGNIIYNETFINGIINGSWNVMLGENSSNNLSLEYGEVYYKEYIINGEDVDFKDYNDSIVERKFFYSPLGDIGGEDLAGNININTTGNITADYFFGDGSGLPHETLFGLTGGTENEHYHLTENAAENTERGYISAGALDFDSSDWNDNGDGTIFIGNVTVLLYDNVYHEGIVEKFNITGGNFTLTDGTVSYIAADYNGGSPIIKLIAGEDVAEIDMSYCVPLLTISREGNRLFVLDWGNVGKGLSGKLFYRTMRVSPFVRQSGLMIVDEGEG</sequence>
<organism evidence="1">
    <name type="scientific">marine sediment metagenome</name>
    <dbReference type="NCBI Taxonomy" id="412755"/>
    <lineage>
        <taxon>unclassified sequences</taxon>
        <taxon>metagenomes</taxon>
        <taxon>ecological metagenomes</taxon>
    </lineage>
</organism>
<comment type="caution">
    <text evidence="1">The sequence shown here is derived from an EMBL/GenBank/DDBJ whole genome shotgun (WGS) entry which is preliminary data.</text>
</comment>
<protein>
    <submittedName>
        <fullName evidence="1">Uncharacterized protein</fullName>
    </submittedName>
</protein>
<accession>X0TCJ0</accession>
<name>X0TCJ0_9ZZZZ</name>
<gene>
    <name evidence="1" type="ORF">S01H1_07076</name>
</gene>
<reference evidence="1" key="1">
    <citation type="journal article" date="2014" name="Front. Microbiol.">
        <title>High frequency of phylogenetically diverse reductive dehalogenase-homologous genes in deep subseafloor sedimentary metagenomes.</title>
        <authorList>
            <person name="Kawai M."/>
            <person name="Futagami T."/>
            <person name="Toyoda A."/>
            <person name="Takaki Y."/>
            <person name="Nishi S."/>
            <person name="Hori S."/>
            <person name="Arai W."/>
            <person name="Tsubouchi T."/>
            <person name="Morono Y."/>
            <person name="Uchiyama I."/>
            <person name="Ito T."/>
            <person name="Fujiyama A."/>
            <person name="Inagaki F."/>
            <person name="Takami H."/>
        </authorList>
    </citation>
    <scope>NUCLEOTIDE SEQUENCE</scope>
    <source>
        <strain evidence="1">Expedition CK06-06</strain>
    </source>
</reference>
<proteinExistence type="predicted"/>